<dbReference type="Pfam" id="PF11746">
    <property type="entry name" value="DUF3303"/>
    <property type="match status" value="1"/>
</dbReference>
<gene>
    <name evidence="1" type="ORF">SAMN05444171_6877</name>
</gene>
<proteinExistence type="predicted"/>
<reference evidence="1 2" key="1">
    <citation type="submission" date="2016-10" db="EMBL/GenBank/DDBJ databases">
        <authorList>
            <person name="de Groot N.N."/>
        </authorList>
    </citation>
    <scope>NUCLEOTIDE SEQUENCE [LARGE SCALE GENOMIC DNA]</scope>
    <source>
        <strain evidence="1 2">GAS522</strain>
    </source>
</reference>
<name>A0A1H5HI27_9BRAD</name>
<evidence type="ECO:0008006" key="3">
    <source>
        <dbReference type="Google" id="ProtNLM"/>
    </source>
</evidence>
<dbReference type="InterPro" id="IPR021734">
    <property type="entry name" value="DUF3303"/>
</dbReference>
<protein>
    <recommendedName>
        <fullName evidence="3">DUF3303 domain-containing protein</fullName>
    </recommendedName>
</protein>
<dbReference type="EMBL" id="FNTI01000001">
    <property type="protein sequence ID" value="SEE27706.1"/>
    <property type="molecule type" value="Genomic_DNA"/>
</dbReference>
<dbReference type="Proteomes" id="UP000183208">
    <property type="component" value="Unassembled WGS sequence"/>
</dbReference>
<dbReference type="AlphaFoldDB" id="A0A1H5HI27"/>
<accession>A0A1H5HI27</accession>
<evidence type="ECO:0000313" key="2">
    <source>
        <dbReference type="Proteomes" id="UP000183208"/>
    </source>
</evidence>
<evidence type="ECO:0000313" key="1">
    <source>
        <dbReference type="EMBL" id="SEE27706.1"/>
    </source>
</evidence>
<organism evidence="1 2">
    <name type="scientific">Bradyrhizobium lablabi</name>
    <dbReference type="NCBI Taxonomy" id="722472"/>
    <lineage>
        <taxon>Bacteria</taxon>
        <taxon>Pseudomonadati</taxon>
        <taxon>Pseudomonadota</taxon>
        <taxon>Alphaproteobacteria</taxon>
        <taxon>Hyphomicrobiales</taxon>
        <taxon>Nitrobacteraceae</taxon>
        <taxon>Bradyrhizobium</taxon>
    </lineage>
</organism>
<dbReference type="OrthoDB" id="6882086at2"/>
<dbReference type="RefSeq" id="WP_074828414.1">
    <property type="nucleotide sequence ID" value="NZ_FNTI01000001.1"/>
</dbReference>
<sequence>MKYMIEYTIRSTGLTHDEGFAGSEALLTAFGKWKPEDGLTVHAFVSNLAGNGGYVLAEASDPKVIVTFVSKYNFWNDVNVVPVVDVGEVVPIAAASLAWAKSASKS</sequence>